<sequence length="97" mass="10902">MSGNIRLTPEELRGVARQYQTESSNVQELVSRLDNMSSHLQDIWEGASSQAFAEQYQQLRPSFEKMVTLLAEVSQQLNSSATVLEDTDQQIASQIRG</sequence>
<gene>
    <name evidence="2" type="ORF">CUU66_02525</name>
</gene>
<comment type="similarity">
    <text evidence="1">Belongs to the WXG100 family.</text>
</comment>
<evidence type="ECO:0000256" key="1">
    <source>
        <dbReference type="RuleBase" id="RU362001"/>
    </source>
</evidence>
<dbReference type="RefSeq" id="WP_101640110.1">
    <property type="nucleotide sequence ID" value="NZ_PGUY01000007.1"/>
</dbReference>
<dbReference type="NCBIfam" id="TIGR03930">
    <property type="entry name" value="WXG100_ESAT6"/>
    <property type="match status" value="1"/>
</dbReference>
<comment type="caution">
    <text evidence="2">The sequence shown here is derived from an EMBL/GenBank/DDBJ whole genome shotgun (WGS) entry which is preliminary data.</text>
</comment>
<reference evidence="2 3" key="1">
    <citation type="submission" date="2017-11" db="EMBL/GenBank/DDBJ databases">
        <title>Comparitive Functional Genomics of Dry Heat Resistant strains isolated from the Viking Spacecraft.</title>
        <authorList>
            <person name="Seuylemezian A."/>
            <person name="Cooper K."/>
            <person name="Vaishampayan P."/>
        </authorList>
    </citation>
    <scope>NUCLEOTIDE SEQUENCE [LARGE SCALE GENOMIC DNA]</scope>
    <source>
        <strain evidence="2 3">V1-29</strain>
    </source>
</reference>
<dbReference type="EMBL" id="PGUY01000007">
    <property type="protein sequence ID" value="PLT31469.1"/>
    <property type="molecule type" value="Genomic_DNA"/>
</dbReference>
<dbReference type="Pfam" id="PF06013">
    <property type="entry name" value="WXG100"/>
    <property type="match status" value="1"/>
</dbReference>
<accession>A0A2N5MAS7</accession>
<dbReference type="SUPFAM" id="SSF140453">
    <property type="entry name" value="EsxAB dimer-like"/>
    <property type="match status" value="1"/>
</dbReference>
<dbReference type="InterPro" id="IPR036689">
    <property type="entry name" value="ESAT-6-like_sf"/>
</dbReference>
<evidence type="ECO:0000313" key="2">
    <source>
        <dbReference type="EMBL" id="PLT31469.1"/>
    </source>
</evidence>
<dbReference type="InterPro" id="IPR010310">
    <property type="entry name" value="T7SS_ESAT-6-like"/>
</dbReference>
<keyword evidence="3" id="KW-1185">Reference proteome</keyword>
<protein>
    <recommendedName>
        <fullName evidence="1">ESAT-6-like protein</fullName>
    </recommendedName>
</protein>
<dbReference type="OrthoDB" id="4978934at2"/>
<organism evidence="2 3">
    <name type="scientific">Peribacillus deserti</name>
    <dbReference type="NCBI Taxonomy" id="673318"/>
    <lineage>
        <taxon>Bacteria</taxon>
        <taxon>Bacillati</taxon>
        <taxon>Bacillota</taxon>
        <taxon>Bacilli</taxon>
        <taxon>Bacillales</taxon>
        <taxon>Bacillaceae</taxon>
        <taxon>Peribacillus</taxon>
    </lineage>
</organism>
<dbReference type="Proteomes" id="UP000234748">
    <property type="component" value="Unassembled WGS sequence"/>
</dbReference>
<name>A0A2N5MAS7_9BACI</name>
<dbReference type="AlphaFoldDB" id="A0A2N5MAS7"/>
<proteinExistence type="inferred from homology"/>
<evidence type="ECO:0000313" key="3">
    <source>
        <dbReference type="Proteomes" id="UP000234748"/>
    </source>
</evidence>
<dbReference type="Gene3D" id="1.10.287.1060">
    <property type="entry name" value="ESAT-6-like"/>
    <property type="match status" value="1"/>
</dbReference>